<name>A0A168KUC7_MUCCL</name>
<evidence type="ECO:0000313" key="2">
    <source>
        <dbReference type="Proteomes" id="UP000077051"/>
    </source>
</evidence>
<dbReference type="VEuPathDB" id="FungiDB:MUCCIDRAFT_80800"/>
<evidence type="ECO:0000313" key="1">
    <source>
        <dbReference type="EMBL" id="OAD02776.1"/>
    </source>
</evidence>
<proteinExistence type="predicted"/>
<sequence>MMPLLAYLTKKPSNAKLIKDLYLGIHANDSSATQLLQLALTPSIERIISCGDYIDDSILTTIHGIVHESQQEFPHVRFIPAPCEFSDIYRKTLLLFKDSLETMCIPIDEESEHFAFNELADFTRLSKLTLSGYFDDMPHIDSILGKAHHLKDLVFDHCELDLYDDDQPTQQETLDWMKRKVQINQNAITVKLSEDTYPNYPLMEYLVYKYPNIKHLEVGKRFFQNGARHYERICRALSQIPSFTLKDQNNFESLLPHLKFFKGDKNVVKLMYIGQWQRKSYENDYGYHGYQGYYGYQSYYDDDDDSTKRYSTLERRVDQDQQRITEAQINIFRTLRDPSAHNSHARRLEDITAFVTDLQVDLVQGYDDDDFASEDLDGVANLESEIFFAALTYAHRLEKMKFRAHDIRTFKAAAHNHFMVLEGN</sequence>
<dbReference type="EMBL" id="AMYB01000004">
    <property type="protein sequence ID" value="OAD02776.1"/>
    <property type="molecule type" value="Genomic_DNA"/>
</dbReference>
<comment type="caution">
    <text evidence="1">The sequence shown here is derived from an EMBL/GenBank/DDBJ whole genome shotgun (WGS) entry which is preliminary data.</text>
</comment>
<reference evidence="1 2" key="1">
    <citation type="submission" date="2015-06" db="EMBL/GenBank/DDBJ databases">
        <title>Expansion of signal transduction pathways in fungi by whole-genome duplication.</title>
        <authorList>
            <consortium name="DOE Joint Genome Institute"/>
            <person name="Corrochano L.M."/>
            <person name="Kuo A."/>
            <person name="Marcet-Houben M."/>
            <person name="Polaino S."/>
            <person name="Salamov A."/>
            <person name="Villalobos J.M."/>
            <person name="Alvarez M.I."/>
            <person name="Avalos J."/>
            <person name="Benito E.P."/>
            <person name="Benoit I."/>
            <person name="Burger G."/>
            <person name="Camino L.P."/>
            <person name="Canovas D."/>
            <person name="Cerda-Olmedo E."/>
            <person name="Cheng J.-F."/>
            <person name="Dominguez A."/>
            <person name="Elias M."/>
            <person name="Eslava A.P."/>
            <person name="Glaser F."/>
            <person name="Grimwood J."/>
            <person name="Gutierrez G."/>
            <person name="Heitman J."/>
            <person name="Henrissat B."/>
            <person name="Iturriaga E.A."/>
            <person name="Lang B.F."/>
            <person name="Lavin J.L."/>
            <person name="Lee S."/>
            <person name="Li W."/>
            <person name="Lindquist E."/>
            <person name="Lopez-Garcia S."/>
            <person name="Luque E.M."/>
            <person name="Marcos A.T."/>
            <person name="Martin J."/>
            <person name="Mccluskey K."/>
            <person name="Medina H.R."/>
            <person name="Miralles-Duran A."/>
            <person name="Miyazaki A."/>
            <person name="Munoz-Torres E."/>
            <person name="Oguiza J.A."/>
            <person name="Ohm R."/>
            <person name="Olmedo M."/>
            <person name="Orejas M."/>
            <person name="Ortiz-Castellanos L."/>
            <person name="Pisabarro A.G."/>
            <person name="Rodriguez-Romero J."/>
            <person name="Ruiz-Herrera J."/>
            <person name="Ruiz-Vazquez R."/>
            <person name="Sanz C."/>
            <person name="Schackwitz W."/>
            <person name="Schmutz J."/>
            <person name="Shahriari M."/>
            <person name="Shelest E."/>
            <person name="Silva-Franco F."/>
            <person name="Soanes D."/>
            <person name="Syed K."/>
            <person name="Tagua V.G."/>
            <person name="Talbot N.J."/>
            <person name="Thon M."/>
            <person name="De Vries R.P."/>
            <person name="Wiebenga A."/>
            <person name="Yadav J.S."/>
            <person name="Braun E.L."/>
            <person name="Baker S."/>
            <person name="Garre V."/>
            <person name="Horwitz B."/>
            <person name="Torres-Martinez S."/>
            <person name="Idnurm A."/>
            <person name="Herrera-Estrella A."/>
            <person name="Gabaldon T."/>
            <person name="Grigoriev I.V."/>
        </authorList>
    </citation>
    <scope>NUCLEOTIDE SEQUENCE [LARGE SCALE GENOMIC DNA]</scope>
    <source>
        <strain evidence="1 2">CBS 277.49</strain>
    </source>
</reference>
<protein>
    <submittedName>
        <fullName evidence="1">Uncharacterized protein</fullName>
    </submittedName>
</protein>
<gene>
    <name evidence="1" type="ORF">MUCCIDRAFT_80800</name>
</gene>
<keyword evidence="2" id="KW-1185">Reference proteome</keyword>
<organism evidence="1 2">
    <name type="scientific">Mucor lusitanicus CBS 277.49</name>
    <dbReference type="NCBI Taxonomy" id="747725"/>
    <lineage>
        <taxon>Eukaryota</taxon>
        <taxon>Fungi</taxon>
        <taxon>Fungi incertae sedis</taxon>
        <taxon>Mucoromycota</taxon>
        <taxon>Mucoromycotina</taxon>
        <taxon>Mucoromycetes</taxon>
        <taxon>Mucorales</taxon>
        <taxon>Mucorineae</taxon>
        <taxon>Mucoraceae</taxon>
        <taxon>Mucor</taxon>
    </lineage>
</organism>
<dbReference type="Proteomes" id="UP000077051">
    <property type="component" value="Unassembled WGS sequence"/>
</dbReference>
<accession>A0A168KUC7</accession>
<dbReference type="AlphaFoldDB" id="A0A168KUC7"/>